<sequence length="313" mass="34537">MVLVSTDKGASVRVSAVAKQLLPILYRGANFSELSEHLRKLHPTARDIDAKLHVFLTQLSNAGLLENSEKKSRVNINSPKIRLLDLDPGAKLIAEGIKSVPRVFSWFMLAALLGLSCLVLLWMIVTGQLPAMTSLVDRFHIAGVAIFVLLVVPLHEFSHAIATRLAGIKAGYLGVVVHNGFVPGPYIETPEIYQLKSKISRFWIPAAGPIIDFLAVGFSGAMILWGPQDPVVQDIFVTLFFISLMFVYFDTNPITPSDGSHMLEALFDDELARVSALSFKRATLSAHKTVAAYRVIASMHLQLAVFLLYLWWS</sequence>
<dbReference type="EMBL" id="JXYA01000010">
    <property type="protein sequence ID" value="KJZ11434.1"/>
    <property type="molecule type" value="Genomic_DNA"/>
</dbReference>
<feature type="transmembrane region" description="Helical" evidence="1">
    <location>
        <begin position="103"/>
        <end position="125"/>
    </location>
</feature>
<dbReference type="AlphaFoldDB" id="A0A0F4QVV7"/>
<evidence type="ECO:0000256" key="1">
    <source>
        <dbReference type="SAM" id="Phobius"/>
    </source>
</evidence>
<accession>A0A0F4QVV7</accession>
<evidence type="ECO:0000313" key="2">
    <source>
        <dbReference type="EMBL" id="KJZ11434.1"/>
    </source>
</evidence>
<feature type="transmembrane region" description="Helical" evidence="1">
    <location>
        <begin position="291"/>
        <end position="312"/>
    </location>
</feature>
<protein>
    <recommendedName>
        <fullName evidence="4">Peptidase M50</fullName>
    </recommendedName>
</protein>
<feature type="transmembrane region" description="Helical" evidence="1">
    <location>
        <begin position="231"/>
        <end position="249"/>
    </location>
</feature>
<keyword evidence="1" id="KW-0472">Membrane</keyword>
<feature type="transmembrane region" description="Helical" evidence="1">
    <location>
        <begin position="137"/>
        <end position="154"/>
    </location>
</feature>
<comment type="caution">
    <text evidence="2">The sequence shown here is derived from an EMBL/GenBank/DDBJ whole genome shotgun (WGS) entry which is preliminary data.</text>
</comment>
<dbReference type="PATRIC" id="fig|43658.5.peg.1266"/>
<keyword evidence="1" id="KW-0812">Transmembrane</keyword>
<keyword evidence="3" id="KW-1185">Reference proteome</keyword>
<evidence type="ECO:0000313" key="3">
    <source>
        <dbReference type="Proteomes" id="UP000033452"/>
    </source>
</evidence>
<gene>
    <name evidence="2" type="ORF">TW77_06045</name>
</gene>
<name>A0A0F4QVV7_9GAMM</name>
<dbReference type="Proteomes" id="UP000033452">
    <property type="component" value="Unassembled WGS sequence"/>
</dbReference>
<keyword evidence="1" id="KW-1133">Transmembrane helix</keyword>
<proteinExistence type="predicted"/>
<organism evidence="2 3">
    <name type="scientific">Pseudoalteromonas rubra</name>
    <dbReference type="NCBI Taxonomy" id="43658"/>
    <lineage>
        <taxon>Bacteria</taxon>
        <taxon>Pseudomonadati</taxon>
        <taxon>Pseudomonadota</taxon>
        <taxon>Gammaproteobacteria</taxon>
        <taxon>Alteromonadales</taxon>
        <taxon>Pseudoalteromonadaceae</taxon>
        <taxon>Pseudoalteromonas</taxon>
    </lineage>
</organism>
<reference evidence="2 3" key="1">
    <citation type="journal article" date="2015" name="BMC Genomics">
        <title>Genome mining reveals unlocked bioactive potential of marine Gram-negative bacteria.</title>
        <authorList>
            <person name="Machado H."/>
            <person name="Sonnenschein E.C."/>
            <person name="Melchiorsen J."/>
            <person name="Gram L."/>
        </authorList>
    </citation>
    <scope>NUCLEOTIDE SEQUENCE [LARGE SCALE GENOMIC DNA]</scope>
    <source>
        <strain evidence="2 3">S2471</strain>
    </source>
</reference>
<feature type="transmembrane region" description="Helical" evidence="1">
    <location>
        <begin position="202"/>
        <end position="225"/>
    </location>
</feature>
<evidence type="ECO:0008006" key="4">
    <source>
        <dbReference type="Google" id="ProtNLM"/>
    </source>
</evidence>